<evidence type="ECO:0000256" key="2">
    <source>
        <dbReference type="ARBA" id="ARBA00009347"/>
    </source>
</evidence>
<dbReference type="InterPro" id="IPR009100">
    <property type="entry name" value="AcylCoA_DH/oxidase_NM_dom_sf"/>
</dbReference>
<name>A0A255GL51_9ACTN</name>
<dbReference type="AlphaFoldDB" id="A0A255GL51"/>
<dbReference type="Gene3D" id="1.10.540.10">
    <property type="entry name" value="Acyl-CoA dehydrogenase/oxidase, N-terminal domain"/>
    <property type="match status" value="1"/>
</dbReference>
<sequence>MFLDYTDEQRELRAELRDYFTRLLTPEVREAIGGANEDRPAGREVIRQLGADGWLGLGWPTEWGGQGRGPVEQFILFDEVYRAGAPFPFVTVNTVGPTLLAHGTEEQKRRYLPGIVRGETLFAIGYSEPEAGTDLASLRTRAVRDGDGWKINGNKIFTSGAGQADHIWLACRTDPEAPKHRGITLFIVPTSDPGFTSTPIQTTGLVWTNATYYDDVRATDADIVGGLHNGWRVMTSQLGHERIGLAAMGGRTEQLYADVLAWARTAESGSLLSNGSTGLRLAECHARLAAMRLLNWRALAGNGGDPAPADSSMAKVFGTEVHDEVCHQLMSVVGPRAAVRAYGTDQQEQSPVDGRVEALTRGSYINTFGGGTNEVLRDMIATQGLGLPRAPRPGQVARSTTGKENR</sequence>
<dbReference type="PANTHER" id="PTHR43292">
    <property type="entry name" value="ACYL-COA DEHYDROGENASE"/>
    <property type="match status" value="1"/>
</dbReference>
<feature type="domain" description="Acyl-CoA oxidase/dehydrogenase middle" evidence="9">
    <location>
        <begin position="123"/>
        <end position="205"/>
    </location>
</feature>
<comment type="caution">
    <text evidence="11">The sequence shown here is derived from an EMBL/GenBank/DDBJ whole genome shotgun (WGS) entry which is preliminary data.</text>
</comment>
<organism evidence="11 12">
    <name type="scientific">Enemella dayhoffiae</name>
    <dbReference type="NCBI Taxonomy" id="2016507"/>
    <lineage>
        <taxon>Bacteria</taxon>
        <taxon>Bacillati</taxon>
        <taxon>Actinomycetota</taxon>
        <taxon>Actinomycetes</taxon>
        <taxon>Propionibacteriales</taxon>
        <taxon>Propionibacteriaceae</taxon>
        <taxon>Enemella</taxon>
    </lineage>
</organism>
<evidence type="ECO:0000259" key="8">
    <source>
        <dbReference type="Pfam" id="PF00441"/>
    </source>
</evidence>
<dbReference type="SUPFAM" id="SSF47203">
    <property type="entry name" value="Acyl-CoA dehydrogenase C-terminal domain-like"/>
    <property type="match status" value="1"/>
</dbReference>
<reference evidence="11 12" key="1">
    <citation type="submission" date="2017-07" db="EMBL/GenBank/DDBJ databases">
        <title>Draft whole genome sequences of clinical Proprionibacteriaceae strains.</title>
        <authorList>
            <person name="Bernier A.-M."/>
            <person name="Bernard K."/>
            <person name="Domingo M.-C."/>
        </authorList>
    </citation>
    <scope>NUCLEOTIDE SEQUENCE [LARGE SCALE GENOMIC DNA]</scope>
    <source>
        <strain evidence="11 12">NML 130396</strain>
    </source>
</reference>
<dbReference type="PANTHER" id="PTHR43292:SF3">
    <property type="entry name" value="ACYL-COA DEHYDROGENASE FADE29"/>
    <property type="match status" value="1"/>
</dbReference>
<dbReference type="Proteomes" id="UP000216311">
    <property type="component" value="Unassembled WGS sequence"/>
</dbReference>
<dbReference type="InterPro" id="IPR037069">
    <property type="entry name" value="AcylCoA_DH/ox_N_sf"/>
</dbReference>
<dbReference type="InterPro" id="IPR052161">
    <property type="entry name" value="Mycobact_Acyl-CoA_DH"/>
</dbReference>
<evidence type="ECO:0000313" key="11">
    <source>
        <dbReference type="EMBL" id="OYO16555.1"/>
    </source>
</evidence>
<evidence type="ECO:0000256" key="7">
    <source>
        <dbReference type="SAM" id="MobiDB-lite"/>
    </source>
</evidence>
<evidence type="ECO:0000259" key="9">
    <source>
        <dbReference type="Pfam" id="PF02770"/>
    </source>
</evidence>
<dbReference type="Pfam" id="PF02770">
    <property type="entry name" value="Acyl-CoA_dh_M"/>
    <property type="match status" value="1"/>
</dbReference>
<keyword evidence="12" id="KW-1185">Reference proteome</keyword>
<evidence type="ECO:0000313" key="12">
    <source>
        <dbReference type="Proteomes" id="UP000216311"/>
    </source>
</evidence>
<keyword evidence="3 6" id="KW-0285">Flavoprotein</keyword>
<dbReference type="Pfam" id="PF02771">
    <property type="entry name" value="Acyl-CoA_dh_N"/>
    <property type="match status" value="1"/>
</dbReference>
<protein>
    <submittedName>
        <fullName evidence="11">Acyl-CoA dehydrogenase</fullName>
    </submittedName>
</protein>
<dbReference type="InterPro" id="IPR046373">
    <property type="entry name" value="Acyl-CoA_Oxase/DH_mid-dom_sf"/>
</dbReference>
<dbReference type="GO" id="GO:0016627">
    <property type="term" value="F:oxidoreductase activity, acting on the CH-CH group of donors"/>
    <property type="evidence" value="ECO:0007669"/>
    <property type="project" value="InterPro"/>
</dbReference>
<dbReference type="SUPFAM" id="SSF56645">
    <property type="entry name" value="Acyl-CoA dehydrogenase NM domain-like"/>
    <property type="match status" value="1"/>
</dbReference>
<feature type="region of interest" description="Disordered" evidence="7">
    <location>
        <begin position="385"/>
        <end position="406"/>
    </location>
</feature>
<proteinExistence type="inferred from homology"/>
<dbReference type="InterPro" id="IPR013786">
    <property type="entry name" value="AcylCoA_DH/ox_N"/>
</dbReference>
<dbReference type="InterPro" id="IPR036250">
    <property type="entry name" value="AcylCo_DH-like_C"/>
</dbReference>
<feature type="domain" description="Acyl-CoA dehydrogenase/oxidase N-terminal" evidence="10">
    <location>
        <begin position="6"/>
        <end position="119"/>
    </location>
</feature>
<keyword evidence="5 6" id="KW-0560">Oxidoreductase</keyword>
<dbReference type="Gene3D" id="1.20.140.10">
    <property type="entry name" value="Butyryl-CoA Dehydrogenase, subunit A, domain 3"/>
    <property type="match status" value="1"/>
</dbReference>
<gene>
    <name evidence="11" type="ORF">CGZ93_17470</name>
</gene>
<keyword evidence="4 6" id="KW-0274">FAD</keyword>
<comment type="similarity">
    <text evidence="2 6">Belongs to the acyl-CoA dehydrogenase family.</text>
</comment>
<evidence type="ECO:0000256" key="4">
    <source>
        <dbReference type="ARBA" id="ARBA00022827"/>
    </source>
</evidence>
<evidence type="ECO:0000256" key="1">
    <source>
        <dbReference type="ARBA" id="ARBA00001974"/>
    </source>
</evidence>
<comment type="cofactor">
    <cofactor evidence="1 6">
        <name>FAD</name>
        <dbReference type="ChEBI" id="CHEBI:57692"/>
    </cofactor>
</comment>
<feature type="domain" description="Acyl-CoA dehydrogenase/oxidase C-terminal" evidence="8">
    <location>
        <begin position="229"/>
        <end position="383"/>
    </location>
</feature>
<dbReference type="EMBL" id="NMVQ01000047">
    <property type="protein sequence ID" value="OYO16555.1"/>
    <property type="molecule type" value="Genomic_DNA"/>
</dbReference>
<dbReference type="GO" id="GO:0005886">
    <property type="term" value="C:plasma membrane"/>
    <property type="evidence" value="ECO:0007669"/>
    <property type="project" value="TreeGrafter"/>
</dbReference>
<evidence type="ECO:0000256" key="3">
    <source>
        <dbReference type="ARBA" id="ARBA00022630"/>
    </source>
</evidence>
<evidence type="ECO:0000256" key="5">
    <source>
        <dbReference type="ARBA" id="ARBA00023002"/>
    </source>
</evidence>
<accession>A0A255GL51</accession>
<dbReference type="InterPro" id="IPR009075">
    <property type="entry name" value="AcylCo_DH/oxidase_C"/>
</dbReference>
<dbReference type="GO" id="GO:0050660">
    <property type="term" value="F:flavin adenine dinucleotide binding"/>
    <property type="evidence" value="ECO:0007669"/>
    <property type="project" value="InterPro"/>
</dbReference>
<dbReference type="OrthoDB" id="3964153at2"/>
<evidence type="ECO:0000256" key="6">
    <source>
        <dbReference type="RuleBase" id="RU362125"/>
    </source>
</evidence>
<dbReference type="InterPro" id="IPR006091">
    <property type="entry name" value="Acyl-CoA_Oxase/DH_mid-dom"/>
</dbReference>
<dbReference type="Pfam" id="PF00441">
    <property type="entry name" value="Acyl-CoA_dh_1"/>
    <property type="match status" value="1"/>
</dbReference>
<dbReference type="RefSeq" id="WP_094365442.1">
    <property type="nucleotide sequence ID" value="NZ_NMVQ01000047.1"/>
</dbReference>
<dbReference type="Gene3D" id="2.40.110.10">
    <property type="entry name" value="Butyryl-CoA Dehydrogenase, subunit A, domain 2"/>
    <property type="match status" value="1"/>
</dbReference>
<evidence type="ECO:0000259" key="10">
    <source>
        <dbReference type="Pfam" id="PF02771"/>
    </source>
</evidence>